<dbReference type="GeneID" id="98145875"/>
<sequence>MAQYAPAKFTRVINLDEYNNQEIQQAVLPRTKDKTYKVFLEFFASNINGHINKWPLPETIDNFYQDFETALSWERDFIALILLYCFSSARTGEVNNMILDAKTMVACYKHFTLTVKLVNNIPMLVLTYTREFVKGDLPIKIRFQKELADTPVFRTTAKLDYKISTCKARNANIFGKEFAMLGHWYRKYSQEARIKQAAHRDPWIFGRSYAYLVYKVNRPATFLNITSQYEYIQNYYSINVHCNPGLL</sequence>
<organism evidence="1 2">
    <name type="scientific">Aspergillus lucknowensis</name>
    <dbReference type="NCBI Taxonomy" id="176173"/>
    <lineage>
        <taxon>Eukaryota</taxon>
        <taxon>Fungi</taxon>
        <taxon>Dikarya</taxon>
        <taxon>Ascomycota</taxon>
        <taxon>Pezizomycotina</taxon>
        <taxon>Eurotiomycetes</taxon>
        <taxon>Eurotiomycetidae</taxon>
        <taxon>Eurotiales</taxon>
        <taxon>Aspergillaceae</taxon>
        <taxon>Aspergillus</taxon>
        <taxon>Aspergillus subgen. Nidulantes</taxon>
    </lineage>
</organism>
<protein>
    <submittedName>
        <fullName evidence="1">Uncharacterized protein</fullName>
    </submittedName>
</protein>
<reference evidence="1 2" key="1">
    <citation type="submission" date="2024-07" db="EMBL/GenBank/DDBJ databases">
        <title>Section-level genome sequencing and comparative genomics of Aspergillus sections Usti and Cavernicolus.</title>
        <authorList>
            <consortium name="Lawrence Berkeley National Laboratory"/>
            <person name="Nybo J.L."/>
            <person name="Vesth T.C."/>
            <person name="Theobald S."/>
            <person name="Frisvad J.C."/>
            <person name="Larsen T.O."/>
            <person name="Kjaerboelling I."/>
            <person name="Rothschild-Mancinelli K."/>
            <person name="Lyhne E.K."/>
            <person name="Kogle M.E."/>
            <person name="Barry K."/>
            <person name="Clum A."/>
            <person name="Na H."/>
            <person name="Ledsgaard L."/>
            <person name="Lin J."/>
            <person name="Lipzen A."/>
            <person name="Kuo A."/>
            <person name="Riley R."/>
            <person name="Mondo S."/>
            <person name="Labutti K."/>
            <person name="Haridas S."/>
            <person name="Pangalinan J."/>
            <person name="Salamov A.A."/>
            <person name="Simmons B.A."/>
            <person name="Magnuson J.K."/>
            <person name="Chen J."/>
            <person name="Drula E."/>
            <person name="Henrissat B."/>
            <person name="Wiebenga A."/>
            <person name="Lubbers R.J."/>
            <person name="Gomes A.C."/>
            <person name="Macurrencykelacurrency M.R."/>
            <person name="Stajich J."/>
            <person name="Grigoriev I.V."/>
            <person name="Mortensen U.H."/>
            <person name="De Vries R.P."/>
            <person name="Baker S.E."/>
            <person name="Andersen M.R."/>
        </authorList>
    </citation>
    <scope>NUCLEOTIDE SEQUENCE [LARGE SCALE GENOMIC DNA]</scope>
    <source>
        <strain evidence="1 2">CBS 449.75</strain>
    </source>
</reference>
<evidence type="ECO:0000313" key="2">
    <source>
        <dbReference type="Proteomes" id="UP001610432"/>
    </source>
</evidence>
<comment type="caution">
    <text evidence="1">The sequence shown here is derived from an EMBL/GenBank/DDBJ whole genome shotgun (WGS) entry which is preliminary data.</text>
</comment>
<dbReference type="PANTHER" id="PTHR37535">
    <property type="entry name" value="FLUG DOMAIN PROTEIN"/>
    <property type="match status" value="1"/>
</dbReference>
<proteinExistence type="predicted"/>
<dbReference type="RefSeq" id="XP_070890597.1">
    <property type="nucleotide sequence ID" value="XM_071030803.1"/>
</dbReference>
<name>A0ABR4M4X1_9EURO</name>
<gene>
    <name evidence="1" type="ORF">BJX67DRAFT_369728</name>
</gene>
<dbReference type="EMBL" id="JBFXLQ010000003">
    <property type="protein sequence ID" value="KAL2871618.1"/>
    <property type="molecule type" value="Genomic_DNA"/>
</dbReference>
<accession>A0ABR4M4X1</accession>
<evidence type="ECO:0000313" key="1">
    <source>
        <dbReference type="EMBL" id="KAL2871618.1"/>
    </source>
</evidence>
<dbReference type="PANTHER" id="PTHR37535:SF3">
    <property type="entry name" value="FLUG DOMAIN-CONTAINING PROTEIN"/>
    <property type="match status" value="1"/>
</dbReference>
<dbReference type="Proteomes" id="UP001610432">
    <property type="component" value="Unassembled WGS sequence"/>
</dbReference>
<keyword evidence="2" id="KW-1185">Reference proteome</keyword>